<evidence type="ECO:0000256" key="9">
    <source>
        <dbReference type="SAM" id="MobiDB-lite"/>
    </source>
</evidence>
<evidence type="ECO:0000256" key="4">
    <source>
        <dbReference type="ARBA" id="ARBA00023015"/>
    </source>
</evidence>
<comment type="function">
    <text evidence="1">Putative transcription factor.</text>
</comment>
<dbReference type="PANTHER" id="PTHR40621">
    <property type="entry name" value="TRANSCRIPTION FACTOR KAPC-RELATED"/>
    <property type="match status" value="1"/>
</dbReference>
<keyword evidence="12" id="KW-1185">Reference proteome</keyword>
<feature type="compositionally biased region" description="Polar residues" evidence="9">
    <location>
        <begin position="1"/>
        <end position="16"/>
    </location>
</feature>
<feature type="region of interest" description="Disordered" evidence="9">
    <location>
        <begin position="165"/>
        <end position="226"/>
    </location>
</feature>
<accession>A0A4U0WZD3</accession>
<dbReference type="SUPFAM" id="SSF57959">
    <property type="entry name" value="Leucine zipper domain"/>
    <property type="match status" value="1"/>
</dbReference>
<comment type="similarity">
    <text evidence="3">Belongs to the bZIP family.</text>
</comment>
<proteinExistence type="inferred from homology"/>
<dbReference type="PANTHER" id="PTHR40621:SF11">
    <property type="entry name" value="TRANSCRIPTION FACTOR KAPC-RELATED"/>
    <property type="match status" value="1"/>
</dbReference>
<dbReference type="OrthoDB" id="2593073at2759"/>
<keyword evidence="7" id="KW-0539">Nucleus</keyword>
<protein>
    <recommendedName>
        <fullName evidence="8">Putative transcription factor kapC</fullName>
    </recommendedName>
</protein>
<dbReference type="Gene3D" id="1.20.5.170">
    <property type="match status" value="1"/>
</dbReference>
<dbReference type="EMBL" id="NAJN01000857">
    <property type="protein sequence ID" value="TKA68003.1"/>
    <property type="molecule type" value="Genomic_DNA"/>
</dbReference>
<evidence type="ECO:0000256" key="7">
    <source>
        <dbReference type="ARBA" id="ARBA00023242"/>
    </source>
</evidence>
<feature type="region of interest" description="Disordered" evidence="9">
    <location>
        <begin position="82"/>
        <end position="111"/>
    </location>
</feature>
<evidence type="ECO:0000256" key="1">
    <source>
        <dbReference type="ARBA" id="ARBA00004049"/>
    </source>
</evidence>
<evidence type="ECO:0000256" key="2">
    <source>
        <dbReference type="ARBA" id="ARBA00004123"/>
    </source>
</evidence>
<evidence type="ECO:0000313" key="11">
    <source>
        <dbReference type="EMBL" id="TKA68003.1"/>
    </source>
</evidence>
<dbReference type="InterPro" id="IPR004827">
    <property type="entry name" value="bZIP"/>
</dbReference>
<comment type="caution">
    <text evidence="11">The sequence shown here is derived from an EMBL/GenBank/DDBJ whole genome shotgun (WGS) entry which is preliminary data.</text>
</comment>
<evidence type="ECO:0000313" key="12">
    <source>
        <dbReference type="Proteomes" id="UP000308768"/>
    </source>
</evidence>
<evidence type="ECO:0000256" key="3">
    <source>
        <dbReference type="ARBA" id="ARBA00007163"/>
    </source>
</evidence>
<dbReference type="InterPro" id="IPR046347">
    <property type="entry name" value="bZIP_sf"/>
</dbReference>
<feature type="region of interest" description="Disordered" evidence="9">
    <location>
        <begin position="1"/>
        <end position="68"/>
    </location>
</feature>
<dbReference type="AlphaFoldDB" id="A0A4U0WZD3"/>
<evidence type="ECO:0000259" key="10">
    <source>
        <dbReference type="PROSITE" id="PS00036"/>
    </source>
</evidence>
<feature type="compositionally biased region" description="Polar residues" evidence="9">
    <location>
        <begin position="184"/>
        <end position="218"/>
    </location>
</feature>
<dbReference type="InterPro" id="IPR050936">
    <property type="entry name" value="AP-1-like"/>
</dbReference>
<feature type="compositionally biased region" description="Polar residues" evidence="9">
    <location>
        <begin position="270"/>
        <end position="279"/>
    </location>
</feature>
<dbReference type="GO" id="GO:0090575">
    <property type="term" value="C:RNA polymerase II transcription regulator complex"/>
    <property type="evidence" value="ECO:0007669"/>
    <property type="project" value="TreeGrafter"/>
</dbReference>
<keyword evidence="6" id="KW-0804">Transcription</keyword>
<dbReference type="Pfam" id="PF00170">
    <property type="entry name" value="bZIP_1"/>
    <property type="match status" value="1"/>
</dbReference>
<evidence type="ECO:0000256" key="8">
    <source>
        <dbReference type="ARBA" id="ARBA00044067"/>
    </source>
</evidence>
<evidence type="ECO:0000256" key="6">
    <source>
        <dbReference type="ARBA" id="ARBA00023163"/>
    </source>
</evidence>
<dbReference type="GO" id="GO:0001228">
    <property type="term" value="F:DNA-binding transcription activator activity, RNA polymerase II-specific"/>
    <property type="evidence" value="ECO:0007669"/>
    <property type="project" value="TreeGrafter"/>
</dbReference>
<dbReference type="Proteomes" id="UP000308768">
    <property type="component" value="Unassembled WGS sequence"/>
</dbReference>
<keyword evidence="5" id="KW-0238">DNA-binding</keyword>
<feature type="compositionally biased region" description="Low complexity" evidence="9">
    <location>
        <begin position="48"/>
        <end position="60"/>
    </location>
</feature>
<feature type="compositionally biased region" description="Basic and acidic residues" evidence="9">
    <location>
        <begin position="92"/>
        <end position="102"/>
    </location>
</feature>
<dbReference type="STRING" id="331657.A0A4U0WZD3"/>
<feature type="domain" description="BZIP" evidence="10">
    <location>
        <begin position="104"/>
        <end position="119"/>
    </location>
</feature>
<reference evidence="11 12" key="1">
    <citation type="submission" date="2017-03" db="EMBL/GenBank/DDBJ databases">
        <title>Genomes of endolithic fungi from Antarctica.</title>
        <authorList>
            <person name="Coleine C."/>
            <person name="Masonjones S."/>
            <person name="Stajich J.E."/>
        </authorList>
    </citation>
    <scope>NUCLEOTIDE SEQUENCE [LARGE SCALE GENOMIC DNA]</scope>
    <source>
        <strain evidence="11 12">CCFEE 5187</strain>
    </source>
</reference>
<organism evidence="11 12">
    <name type="scientific">Cryomyces minteri</name>
    <dbReference type="NCBI Taxonomy" id="331657"/>
    <lineage>
        <taxon>Eukaryota</taxon>
        <taxon>Fungi</taxon>
        <taxon>Dikarya</taxon>
        <taxon>Ascomycota</taxon>
        <taxon>Pezizomycotina</taxon>
        <taxon>Dothideomycetes</taxon>
        <taxon>Dothideomycetes incertae sedis</taxon>
        <taxon>Cryomyces</taxon>
    </lineage>
</organism>
<dbReference type="PROSITE" id="PS00036">
    <property type="entry name" value="BZIP_BASIC"/>
    <property type="match status" value="1"/>
</dbReference>
<dbReference type="GO" id="GO:0000976">
    <property type="term" value="F:transcription cis-regulatory region binding"/>
    <property type="evidence" value="ECO:0007669"/>
    <property type="project" value="InterPro"/>
</dbReference>
<keyword evidence="4" id="KW-0805">Transcription regulation</keyword>
<evidence type="ECO:0000256" key="5">
    <source>
        <dbReference type="ARBA" id="ARBA00023125"/>
    </source>
</evidence>
<comment type="subcellular location">
    <subcellularLocation>
        <location evidence="2">Nucleus</location>
    </subcellularLocation>
</comment>
<sequence length="279" mass="30387">MNVKNPNMQRPDQDAQQGLEMSLREHLLAAQAPTTPHVLPQASSARIAPVASMHASSSASPHDHQADPSAFAAQVYSMSAGDRGGDDVIGPDGKRTKRELSTSKRAAQNRAAQRAFRQRKEGYIKKLEDENKSLLSLQQNYKTIQEENYQLRDYILNLQSRLLESQSDFPQPPPNIQLPHPQDAMQQVQNSNQAQYSIPSQGQTSQPTAGSRQQSPPITSAAVSQLQAAAAQAGELGNASVKHQHEEAQYLPHQYANKRAKHGVTGVAEGTSNGTPSFV</sequence>
<name>A0A4U0WZD3_9PEZI</name>
<feature type="region of interest" description="Disordered" evidence="9">
    <location>
        <begin position="252"/>
        <end position="279"/>
    </location>
</feature>
<gene>
    <name evidence="11" type="ORF">B0A49_05048</name>
</gene>